<reference evidence="3" key="2">
    <citation type="submission" date="2020-09" db="EMBL/GenBank/DDBJ databases">
        <authorList>
            <person name="Sun Q."/>
            <person name="Ohkuma M."/>
        </authorList>
    </citation>
    <scope>NUCLEOTIDE SEQUENCE</scope>
    <source>
        <strain evidence="3">JCM 31311</strain>
    </source>
</reference>
<evidence type="ECO:0000313" key="4">
    <source>
        <dbReference type="Proteomes" id="UP000603865"/>
    </source>
</evidence>
<evidence type="ECO:0000259" key="2">
    <source>
        <dbReference type="Pfam" id="PF07007"/>
    </source>
</evidence>
<dbReference type="Proteomes" id="UP000603865">
    <property type="component" value="Unassembled WGS sequence"/>
</dbReference>
<dbReference type="Gene3D" id="1.20.1270.180">
    <property type="match status" value="1"/>
</dbReference>
<dbReference type="RefSeq" id="WP_189091252.1">
    <property type="nucleotide sequence ID" value="NZ_BMQL01000017.1"/>
</dbReference>
<proteinExistence type="predicted"/>
<feature type="domain" description="Lysozyme inhibitor LprI-like N-terminal" evidence="2">
    <location>
        <begin position="38"/>
        <end position="115"/>
    </location>
</feature>
<reference evidence="3" key="1">
    <citation type="journal article" date="2014" name="Int. J. Syst. Evol. Microbiol.">
        <title>Complete genome sequence of Corynebacterium casei LMG S-19264T (=DSM 44701T), isolated from a smear-ripened cheese.</title>
        <authorList>
            <consortium name="US DOE Joint Genome Institute (JGI-PGF)"/>
            <person name="Walter F."/>
            <person name="Albersmeier A."/>
            <person name="Kalinowski J."/>
            <person name="Ruckert C."/>
        </authorList>
    </citation>
    <scope>NUCLEOTIDE SEQUENCE</scope>
    <source>
        <strain evidence="3">JCM 31311</strain>
    </source>
</reference>
<feature type="chain" id="PRO_5037550213" description="Lysozyme inhibitor LprI-like N-terminal domain-containing protein" evidence="1">
    <location>
        <begin position="27"/>
        <end position="134"/>
    </location>
</feature>
<protein>
    <recommendedName>
        <fullName evidence="2">Lysozyme inhibitor LprI-like N-terminal domain-containing protein</fullName>
    </recommendedName>
</protein>
<accession>A0A918F9X5</accession>
<dbReference type="InterPro" id="IPR009739">
    <property type="entry name" value="LprI-like_N"/>
</dbReference>
<evidence type="ECO:0000256" key="1">
    <source>
        <dbReference type="SAM" id="SignalP"/>
    </source>
</evidence>
<organism evidence="3 4">
    <name type="scientific">Deinococcus ruber</name>
    <dbReference type="NCBI Taxonomy" id="1848197"/>
    <lineage>
        <taxon>Bacteria</taxon>
        <taxon>Thermotogati</taxon>
        <taxon>Deinococcota</taxon>
        <taxon>Deinococci</taxon>
        <taxon>Deinococcales</taxon>
        <taxon>Deinococcaceae</taxon>
        <taxon>Deinococcus</taxon>
    </lineage>
</organism>
<dbReference type="PANTHER" id="PTHR39176">
    <property type="entry name" value="PERIPLASMIC PROTEIN-RELATED"/>
    <property type="match status" value="1"/>
</dbReference>
<sequence length="134" mass="14793">MQRMLRNFTAAVLVAAGMTAGGTAQAQNNCNTPGNSFEDVYCLSKVFVKADDDLNVAYQKLLKRLSPRAQATLRRTQRAWVSARNTDCTATDSKMGDIIYIGCAVDRTTARTNFLNDRYRECISSGCQPAKLNE</sequence>
<comment type="caution">
    <text evidence="3">The sequence shown here is derived from an EMBL/GenBank/DDBJ whole genome shotgun (WGS) entry which is preliminary data.</text>
</comment>
<feature type="signal peptide" evidence="1">
    <location>
        <begin position="1"/>
        <end position="26"/>
    </location>
</feature>
<dbReference type="AlphaFoldDB" id="A0A918F9X5"/>
<keyword evidence="4" id="KW-1185">Reference proteome</keyword>
<dbReference type="PANTHER" id="PTHR39176:SF1">
    <property type="entry name" value="PERIPLASMIC PROTEIN"/>
    <property type="match status" value="1"/>
</dbReference>
<dbReference type="EMBL" id="BMQL01000017">
    <property type="protein sequence ID" value="GGR14523.1"/>
    <property type="molecule type" value="Genomic_DNA"/>
</dbReference>
<name>A0A918F9X5_9DEIO</name>
<gene>
    <name evidence="3" type="ORF">GCM10008957_29160</name>
</gene>
<keyword evidence="1" id="KW-0732">Signal</keyword>
<dbReference type="Pfam" id="PF07007">
    <property type="entry name" value="LprI"/>
    <property type="match status" value="1"/>
</dbReference>
<evidence type="ECO:0000313" key="3">
    <source>
        <dbReference type="EMBL" id="GGR14523.1"/>
    </source>
</evidence>